<feature type="compositionally biased region" description="Pro residues" evidence="2">
    <location>
        <begin position="53"/>
        <end position="65"/>
    </location>
</feature>
<evidence type="ECO:0000256" key="2">
    <source>
        <dbReference type="SAM" id="MobiDB-lite"/>
    </source>
</evidence>
<dbReference type="Pfam" id="PF08284">
    <property type="entry name" value="RVP_2"/>
    <property type="match status" value="1"/>
</dbReference>
<dbReference type="GO" id="GO:0008270">
    <property type="term" value="F:zinc ion binding"/>
    <property type="evidence" value="ECO:0007669"/>
    <property type="project" value="UniProtKB-KW"/>
</dbReference>
<dbReference type="CDD" id="cd00303">
    <property type="entry name" value="retropepsin_like"/>
    <property type="match status" value="1"/>
</dbReference>
<dbReference type="GO" id="GO:0015074">
    <property type="term" value="P:DNA integration"/>
    <property type="evidence" value="ECO:0007669"/>
    <property type="project" value="InterPro"/>
</dbReference>
<dbReference type="InterPro" id="IPR043502">
    <property type="entry name" value="DNA/RNA_pol_sf"/>
</dbReference>
<keyword evidence="1" id="KW-0863">Zinc-finger</keyword>
<dbReference type="Gene3D" id="3.30.70.270">
    <property type="match status" value="1"/>
</dbReference>
<gene>
    <name evidence="5" type="ORF">Tci_016854</name>
</gene>
<dbReference type="PANTHER" id="PTHR15503:SF45">
    <property type="entry name" value="RNA-DIRECTED DNA POLYMERASE HOMOLOG"/>
    <property type="match status" value="1"/>
</dbReference>
<dbReference type="PROSITE" id="PS50158">
    <property type="entry name" value="ZF_CCHC"/>
    <property type="match status" value="1"/>
</dbReference>
<evidence type="ECO:0000259" key="3">
    <source>
        <dbReference type="PROSITE" id="PS50158"/>
    </source>
</evidence>
<dbReference type="Gene3D" id="3.10.10.10">
    <property type="entry name" value="HIV Type 1 Reverse Transcriptase, subunit A, domain 1"/>
    <property type="match status" value="1"/>
</dbReference>
<reference evidence="5" key="1">
    <citation type="journal article" date="2019" name="Sci. Rep.">
        <title>Draft genome of Tanacetum cinerariifolium, the natural source of mosquito coil.</title>
        <authorList>
            <person name="Yamashiro T."/>
            <person name="Shiraishi A."/>
            <person name="Satake H."/>
            <person name="Nakayama K."/>
        </authorList>
    </citation>
    <scope>NUCLEOTIDE SEQUENCE</scope>
</reference>
<protein>
    <recommendedName>
        <fullName evidence="6">Reverse transcriptase domain-containing protein</fullName>
    </recommendedName>
</protein>
<name>A0A6L2K668_TANCI</name>
<dbReference type="PANTHER" id="PTHR15503">
    <property type="entry name" value="LDOC1 RELATED"/>
    <property type="match status" value="1"/>
</dbReference>
<feature type="compositionally biased region" description="Acidic residues" evidence="2">
    <location>
        <begin position="101"/>
        <end position="121"/>
    </location>
</feature>
<dbReference type="InterPro" id="IPR032567">
    <property type="entry name" value="RTL1-rel"/>
</dbReference>
<dbReference type="SUPFAM" id="SSF57756">
    <property type="entry name" value="Retrovirus zinc finger-like domains"/>
    <property type="match status" value="1"/>
</dbReference>
<sequence>MSSDSHATITYTSMSGYEVIVNGYFGMSMVPLDPYAQLVMEAPPSPDYISRPEAPPSPDYIPGPEYPEYLPPADDVFPAKERPLLAAVSPTAKSPGYITDSEPEMDPEEEDGDDEKSEGDPIDYPTSRGDDDADGDDLSEDDADDEDEEESSDNRFEEGETTATPPPSSYRVTARISVRPHIPMPFPSESKIERLLSIPTPPLSPVSLTSYPLPPFLMPLPIFTPLPPPPIILPRTKASMVLMRYAAPFTFILAPLSRTPPIRTPPLLPIPLPTSSFPLPLLLPSTSCREGIPEADMPLWKKARFTTPTGGYEVGESSVVAAARQIRPALTVDDSRRAEDRVIGRLRRERRYVCTLSTTYTQEVAHFCDYCTQIMDYCQSREGQQINDGDRLTRHIQHEHAQRDAAPRMVKKMAPKRARTTRANPDPTRTTTAIEPMTQETINNLIAQRVTEALAEYETQRNSVVNEDTSHTIGTGPRTVRPTGKCTYKYYLNYRPLKFNGTEGVIGLTRWFERTESVSSISNCTAENQVKFASCTLIGSALTWWNSHMRALSQKVAYAIPWKSLRQMMTAKYCPRGKVKKLEVELWNLKESNENERYVGGLPEMIRGNVMSYEPKSMLKAIEFVSDQMDQKLLGIADHQADNKMKFDNTSRNQQNQQPFKRNNNVALAYAAESREKKPYGVTKPLCPKCNFHHDGPCGPKCTNYKRTGHIAPDCRSRAANTNNNYNNQRAAAAYQGVPTCFKCGAQGHFKNNCPMLRNRNQGNKNQGNQNQAGNRNVVARAYGVGTAGRNLDANVVTGTFLLNNHCASILFDTGSDKSFVSTAFSSLININPSTLDYSYDVKLADGQIIRVNTVIRGFTLNFLNHPFNIDLMPVELDSFDVIIARAPYRLGSSEMKELSDQLQELSEKGFIRPSSSPWGALVLVVKKKDGSFWMCIDNRELNKLTVKNRYSLLRTEDLFDQLQGSSIYSKIDLRSVMTIGLDLPKQILGAQTEAKKPQEGRCRRFASNFWRAFQKELGTRLDMSTAYHLKTDGKSKRTIQTIEDMLCACVIDFRKGWERHLPLVEFSYNNSYHASIKATPFEALYGRKFRSPVCWAEVGDAQLTGPEIIQETTEENLNRVHSTFHVSNLKKCISDEPLAIPLDELHIDDKLRFIEEPVEIMDRGIKRLRKIPIPIIKVGWNSKKGTEFTW</sequence>
<dbReference type="SUPFAM" id="SSF53098">
    <property type="entry name" value="Ribonuclease H-like"/>
    <property type="match status" value="1"/>
</dbReference>
<feature type="region of interest" description="Disordered" evidence="2">
    <location>
        <begin position="42"/>
        <end position="172"/>
    </location>
</feature>
<dbReference type="GO" id="GO:0003676">
    <property type="term" value="F:nucleic acid binding"/>
    <property type="evidence" value="ECO:0007669"/>
    <property type="project" value="InterPro"/>
</dbReference>
<dbReference type="CDD" id="cd01647">
    <property type="entry name" value="RT_LTR"/>
    <property type="match status" value="1"/>
</dbReference>
<dbReference type="InterPro" id="IPR036397">
    <property type="entry name" value="RNaseH_sf"/>
</dbReference>
<dbReference type="SUPFAM" id="SSF56672">
    <property type="entry name" value="DNA/RNA polymerases"/>
    <property type="match status" value="1"/>
</dbReference>
<dbReference type="AlphaFoldDB" id="A0A6L2K668"/>
<keyword evidence="1" id="KW-0862">Zinc</keyword>
<feature type="compositionally biased region" description="Acidic residues" evidence="2">
    <location>
        <begin position="131"/>
        <end position="151"/>
    </location>
</feature>
<feature type="compositionally biased region" description="Polar residues" evidence="2">
    <location>
        <begin position="421"/>
        <end position="431"/>
    </location>
</feature>
<dbReference type="InterPro" id="IPR036875">
    <property type="entry name" value="Znf_CCHC_sf"/>
</dbReference>
<evidence type="ECO:0000313" key="5">
    <source>
        <dbReference type="EMBL" id="GEU44876.1"/>
    </source>
</evidence>
<accession>A0A6L2K668</accession>
<dbReference type="Gene3D" id="3.30.420.10">
    <property type="entry name" value="Ribonuclease H-like superfamily/Ribonuclease H"/>
    <property type="match status" value="1"/>
</dbReference>
<dbReference type="InterPro" id="IPR001878">
    <property type="entry name" value="Znf_CCHC"/>
</dbReference>
<feature type="region of interest" description="Disordered" evidence="2">
    <location>
        <begin position="399"/>
        <end position="431"/>
    </location>
</feature>
<dbReference type="SMART" id="SM00343">
    <property type="entry name" value="ZnF_C2HC"/>
    <property type="match status" value="2"/>
</dbReference>
<organism evidence="5">
    <name type="scientific">Tanacetum cinerariifolium</name>
    <name type="common">Dalmatian daisy</name>
    <name type="synonym">Chrysanthemum cinerariifolium</name>
    <dbReference type="NCBI Taxonomy" id="118510"/>
    <lineage>
        <taxon>Eukaryota</taxon>
        <taxon>Viridiplantae</taxon>
        <taxon>Streptophyta</taxon>
        <taxon>Embryophyta</taxon>
        <taxon>Tracheophyta</taxon>
        <taxon>Spermatophyta</taxon>
        <taxon>Magnoliopsida</taxon>
        <taxon>eudicotyledons</taxon>
        <taxon>Gunneridae</taxon>
        <taxon>Pentapetalae</taxon>
        <taxon>asterids</taxon>
        <taxon>campanulids</taxon>
        <taxon>Asterales</taxon>
        <taxon>Asteraceae</taxon>
        <taxon>Asteroideae</taxon>
        <taxon>Anthemideae</taxon>
        <taxon>Anthemidinae</taxon>
        <taxon>Tanacetum</taxon>
    </lineage>
</organism>
<dbReference type="EMBL" id="BKCJ010001906">
    <property type="protein sequence ID" value="GEU44876.1"/>
    <property type="molecule type" value="Genomic_DNA"/>
</dbReference>
<feature type="domain" description="CCHC-type" evidence="3">
    <location>
        <begin position="741"/>
        <end position="755"/>
    </location>
</feature>
<comment type="caution">
    <text evidence="5">The sequence shown here is derived from an EMBL/GenBank/DDBJ whole genome shotgun (WGS) entry which is preliminary data.</text>
</comment>
<dbReference type="Gene3D" id="4.10.60.10">
    <property type="entry name" value="Zinc finger, CCHC-type"/>
    <property type="match status" value="1"/>
</dbReference>
<evidence type="ECO:0000259" key="4">
    <source>
        <dbReference type="PROSITE" id="PS50994"/>
    </source>
</evidence>
<dbReference type="InterPro" id="IPR012337">
    <property type="entry name" value="RNaseH-like_sf"/>
</dbReference>
<dbReference type="InterPro" id="IPR005162">
    <property type="entry name" value="Retrotrans_gag_dom"/>
</dbReference>
<evidence type="ECO:0000256" key="1">
    <source>
        <dbReference type="PROSITE-ProRule" id="PRU00047"/>
    </source>
</evidence>
<feature type="compositionally biased region" description="Basic residues" evidence="2">
    <location>
        <begin position="409"/>
        <end position="420"/>
    </location>
</feature>
<keyword evidence="1" id="KW-0479">Metal-binding</keyword>
<proteinExistence type="predicted"/>
<dbReference type="InterPro" id="IPR043128">
    <property type="entry name" value="Rev_trsase/Diguanyl_cyclase"/>
</dbReference>
<dbReference type="InterPro" id="IPR001584">
    <property type="entry name" value="Integrase_cat-core"/>
</dbReference>
<dbReference type="Pfam" id="PF03732">
    <property type="entry name" value="Retrotrans_gag"/>
    <property type="match status" value="1"/>
</dbReference>
<dbReference type="Pfam" id="PF00098">
    <property type="entry name" value="zf-CCHC"/>
    <property type="match status" value="1"/>
</dbReference>
<evidence type="ECO:0008006" key="6">
    <source>
        <dbReference type="Google" id="ProtNLM"/>
    </source>
</evidence>
<feature type="domain" description="Integrase catalytic" evidence="4">
    <location>
        <begin position="910"/>
        <end position="1089"/>
    </location>
</feature>
<dbReference type="PROSITE" id="PS50994">
    <property type="entry name" value="INTEGRASE"/>
    <property type="match status" value="1"/>
</dbReference>